<dbReference type="Gene3D" id="3.40.190.10">
    <property type="entry name" value="Periplasmic binding protein-like II"/>
    <property type="match status" value="1"/>
</dbReference>
<evidence type="ECO:0000256" key="8">
    <source>
        <dbReference type="ARBA" id="ARBA00023136"/>
    </source>
</evidence>
<keyword evidence="6 13" id="KW-1133">Transmembrane helix</keyword>
<feature type="domain" description="Ionotropic glutamate receptor C-terminal" evidence="14">
    <location>
        <begin position="23"/>
        <end position="375"/>
    </location>
</feature>
<proteinExistence type="inferred from homology"/>
<keyword evidence="4" id="KW-1003">Cell membrane</keyword>
<dbReference type="SUPFAM" id="SSF53850">
    <property type="entry name" value="Periplasmic binding protein-like II"/>
    <property type="match status" value="1"/>
</dbReference>
<evidence type="ECO:0000259" key="14">
    <source>
        <dbReference type="SMART" id="SM00079"/>
    </source>
</evidence>
<dbReference type="GeneID" id="106463864"/>
<feature type="domain" description="Ionotropic glutamate receptor L-glutamate and glycine-binding" evidence="15">
    <location>
        <begin position="33"/>
        <end position="95"/>
    </location>
</feature>
<keyword evidence="10" id="KW-0325">Glycoprotein</keyword>
<dbReference type="Pfam" id="PF00060">
    <property type="entry name" value="Lig_chan"/>
    <property type="match status" value="1"/>
</dbReference>
<evidence type="ECO:0000256" key="7">
    <source>
        <dbReference type="ARBA" id="ARBA00023065"/>
    </source>
</evidence>
<comment type="subcellular location">
    <subcellularLocation>
        <location evidence="1">Cell membrane</location>
        <topology evidence="1">Multi-pass membrane protein</topology>
    </subcellularLocation>
</comment>
<feature type="transmembrane region" description="Helical" evidence="13">
    <location>
        <begin position="415"/>
        <end position="440"/>
    </location>
</feature>
<name>A0ABM1SU94_LIMPO</name>
<keyword evidence="12" id="KW-0407">Ion channel</keyword>
<keyword evidence="16" id="KW-1185">Reference proteome</keyword>
<keyword evidence="9 17" id="KW-0675">Receptor</keyword>
<evidence type="ECO:0000256" key="1">
    <source>
        <dbReference type="ARBA" id="ARBA00004651"/>
    </source>
</evidence>
<evidence type="ECO:0000256" key="4">
    <source>
        <dbReference type="ARBA" id="ARBA00022475"/>
    </source>
</evidence>
<evidence type="ECO:0000256" key="12">
    <source>
        <dbReference type="ARBA" id="ARBA00023303"/>
    </source>
</evidence>
<dbReference type="Pfam" id="PF10613">
    <property type="entry name" value="Lig_chan-Glu_bd"/>
    <property type="match status" value="1"/>
</dbReference>
<evidence type="ECO:0000256" key="6">
    <source>
        <dbReference type="ARBA" id="ARBA00022989"/>
    </source>
</evidence>
<dbReference type="PANTHER" id="PTHR42643">
    <property type="entry name" value="IONOTROPIC RECEPTOR 20A-RELATED"/>
    <property type="match status" value="1"/>
</dbReference>
<feature type="transmembrane region" description="Helical" evidence="13">
    <location>
        <begin position="146"/>
        <end position="168"/>
    </location>
</feature>
<evidence type="ECO:0000256" key="9">
    <source>
        <dbReference type="ARBA" id="ARBA00023170"/>
    </source>
</evidence>
<keyword evidence="5 13" id="KW-0812">Transmembrane</keyword>
<evidence type="ECO:0000259" key="15">
    <source>
        <dbReference type="SMART" id="SM00918"/>
    </source>
</evidence>
<feature type="transmembrane region" description="Helical" evidence="13">
    <location>
        <begin position="209"/>
        <end position="229"/>
    </location>
</feature>
<protein>
    <submittedName>
        <fullName evidence="17">Probable glutamate receptor</fullName>
    </submittedName>
</protein>
<organism evidence="16 17">
    <name type="scientific">Limulus polyphemus</name>
    <name type="common">Atlantic horseshoe crab</name>
    <dbReference type="NCBI Taxonomy" id="6850"/>
    <lineage>
        <taxon>Eukaryota</taxon>
        <taxon>Metazoa</taxon>
        <taxon>Ecdysozoa</taxon>
        <taxon>Arthropoda</taxon>
        <taxon>Chelicerata</taxon>
        <taxon>Merostomata</taxon>
        <taxon>Xiphosura</taxon>
        <taxon>Limulidae</taxon>
        <taxon>Limulus</taxon>
    </lineage>
</organism>
<keyword evidence="7" id="KW-0406">Ion transport</keyword>
<dbReference type="Gene3D" id="1.10.287.70">
    <property type="match status" value="1"/>
</dbReference>
<evidence type="ECO:0000256" key="3">
    <source>
        <dbReference type="ARBA" id="ARBA00022448"/>
    </source>
</evidence>
<keyword evidence="3" id="KW-0813">Transport</keyword>
<evidence type="ECO:0000256" key="2">
    <source>
        <dbReference type="ARBA" id="ARBA00008685"/>
    </source>
</evidence>
<reference evidence="17" key="1">
    <citation type="submission" date="2025-08" db="UniProtKB">
        <authorList>
            <consortium name="RefSeq"/>
        </authorList>
    </citation>
    <scope>IDENTIFICATION</scope>
    <source>
        <tissue evidence="17">Muscle</tissue>
    </source>
</reference>
<evidence type="ECO:0000256" key="11">
    <source>
        <dbReference type="ARBA" id="ARBA00023286"/>
    </source>
</evidence>
<gene>
    <name evidence="17" type="primary">LOC106463864</name>
</gene>
<evidence type="ECO:0000313" key="16">
    <source>
        <dbReference type="Proteomes" id="UP000694941"/>
    </source>
</evidence>
<comment type="similarity">
    <text evidence="2">Belongs to the glutamate-gated ion channel (TC 1.A.10.1) family.</text>
</comment>
<evidence type="ECO:0000256" key="10">
    <source>
        <dbReference type="ARBA" id="ARBA00023180"/>
    </source>
</evidence>
<dbReference type="PANTHER" id="PTHR42643:SF24">
    <property type="entry name" value="IONOTROPIC RECEPTOR 60A"/>
    <property type="match status" value="1"/>
</dbReference>
<dbReference type="Proteomes" id="UP000694941">
    <property type="component" value="Unplaced"/>
</dbReference>
<dbReference type="SMART" id="SM00079">
    <property type="entry name" value="PBPe"/>
    <property type="match status" value="1"/>
</dbReference>
<dbReference type="InterPro" id="IPR019594">
    <property type="entry name" value="Glu/Gly-bd"/>
</dbReference>
<evidence type="ECO:0000313" key="17">
    <source>
        <dbReference type="RefSeq" id="XP_022247200.1"/>
    </source>
</evidence>
<dbReference type="SMART" id="SM00918">
    <property type="entry name" value="Lig_chan-Glu_bd"/>
    <property type="match status" value="1"/>
</dbReference>
<dbReference type="InterPro" id="IPR052192">
    <property type="entry name" value="Insect_Ionotropic_Sensory_Rcpt"/>
</dbReference>
<dbReference type="InterPro" id="IPR001320">
    <property type="entry name" value="Iontro_rcpt_C"/>
</dbReference>
<evidence type="ECO:0000256" key="5">
    <source>
        <dbReference type="ARBA" id="ARBA00022692"/>
    </source>
</evidence>
<sequence length="449" mass="50749">MLLPAMPNDFFRLSKRLHFVGRELRVATLENFPFFIREIGPDGQLVGKGGIDFRILQSLAELYSFRFRIVTPSDKSWGVKGPKGEWSGMLGMVQKQEADFALTNIGMTNERQEIVDFTYPYMIGSMSFVTHAPREKSRALAIVKPFTVQLWIAIFTSVVATSVVTAFLARKSLGPETNNWTVGEALWYFFGALTLQGGERLPVRNSMRLIIACYWLFAIIIVAGFSGSLTSFMNVPGKELPIDTISELARRVQNKQLKVGTLRGTLPYANFMSATEGYMYVIGKDMKEDEETTVSDLSIGAYRVMEEEYAFVFPKLFMEGTLVNHGFKDYYFGKQNFYNILFSIVIPKGSPLKEAFDKLLIRLSEMGLTDKWKKDIINQRKLKKTFLEQGNSTALSTGNAGGLRPLSLEDLLGSFILLSVGCILAMLVLLLEQALFWYNLKFNKKNTRK</sequence>
<dbReference type="SUPFAM" id="SSF81324">
    <property type="entry name" value="Voltage-gated potassium channels"/>
    <property type="match status" value="1"/>
</dbReference>
<keyword evidence="8 13" id="KW-0472">Membrane</keyword>
<evidence type="ECO:0000256" key="13">
    <source>
        <dbReference type="SAM" id="Phobius"/>
    </source>
</evidence>
<keyword evidence="11" id="KW-1071">Ligand-gated ion channel</keyword>
<accession>A0ABM1SU94</accession>
<dbReference type="RefSeq" id="XP_022247200.1">
    <property type="nucleotide sequence ID" value="XM_022391492.1"/>
</dbReference>